<keyword evidence="3" id="KW-0547">Nucleotide-binding</keyword>
<organism evidence="10 11">
    <name type="scientific">Roseibacillus persicicus</name>
    <dbReference type="NCBI Taxonomy" id="454148"/>
    <lineage>
        <taxon>Bacteria</taxon>
        <taxon>Pseudomonadati</taxon>
        <taxon>Verrucomicrobiota</taxon>
        <taxon>Verrucomicrobiia</taxon>
        <taxon>Verrucomicrobiales</taxon>
        <taxon>Verrucomicrobiaceae</taxon>
        <taxon>Roseibacillus</taxon>
    </lineage>
</organism>
<comment type="similarity">
    <text evidence="1">Belongs to the FGGY kinase family.</text>
</comment>
<name>A0A918TLS7_9BACT</name>
<dbReference type="InterPro" id="IPR043129">
    <property type="entry name" value="ATPase_NBD"/>
</dbReference>
<evidence type="ECO:0000256" key="1">
    <source>
        <dbReference type="ARBA" id="ARBA00009156"/>
    </source>
</evidence>
<dbReference type="PANTHER" id="PTHR10196:SF93">
    <property type="entry name" value="L-RHAMNULOKINASE"/>
    <property type="match status" value="1"/>
</dbReference>
<dbReference type="EMBL" id="BMXI01000007">
    <property type="protein sequence ID" value="GHC53241.1"/>
    <property type="molecule type" value="Genomic_DNA"/>
</dbReference>
<evidence type="ECO:0000256" key="3">
    <source>
        <dbReference type="ARBA" id="ARBA00022741"/>
    </source>
</evidence>
<dbReference type="Pfam" id="PF02782">
    <property type="entry name" value="FGGY_C"/>
    <property type="match status" value="1"/>
</dbReference>
<dbReference type="Proteomes" id="UP000644507">
    <property type="component" value="Unassembled WGS sequence"/>
</dbReference>
<dbReference type="SUPFAM" id="SSF53067">
    <property type="entry name" value="Actin-like ATPase domain"/>
    <property type="match status" value="2"/>
</dbReference>
<evidence type="ECO:0000313" key="11">
    <source>
        <dbReference type="Proteomes" id="UP000644507"/>
    </source>
</evidence>
<accession>A0A918TLS7</accession>
<keyword evidence="6" id="KW-1015">Disulfide bond</keyword>
<evidence type="ECO:0000256" key="6">
    <source>
        <dbReference type="ARBA" id="ARBA00023157"/>
    </source>
</evidence>
<evidence type="ECO:0000313" key="10">
    <source>
        <dbReference type="EMBL" id="GHC53241.1"/>
    </source>
</evidence>
<dbReference type="RefSeq" id="WP_189569767.1">
    <property type="nucleotide sequence ID" value="NZ_BMXI01000007.1"/>
</dbReference>
<evidence type="ECO:0000259" key="8">
    <source>
        <dbReference type="Pfam" id="PF00370"/>
    </source>
</evidence>
<dbReference type="Gene3D" id="3.30.420.40">
    <property type="match status" value="2"/>
</dbReference>
<sequence length="489" mass="53119">MKVHLAVDLGAGSGRVLAGKVREGKVELEELHRFENPGTSLPSGLHWNILGLYREILKGIATGVERYGKIESLGIDTWGVDYGLLDKDGRLLGLPQQYRDPRTQGFEARADELVGNDALYDATGIMPFFLNTSVQLLAEKELTPDALNVASQILLIPDLLAYWLTGELAVERTNASTTQLFSPITNDWAWEMIEGLSLPKNIFGRVVESGTLLGNLRPEVAEEVGATIPVIATATHDTAAAVAGIPGEECYAFLSSGTWTIIGCELMEPIITARSRELGFANELGVEKTVRFLKNISGLWLIQECKRSWASHGEDIDYAGLAELASVAEPFIAFVDPDAEEFASPGKMPEKIQAFCDRTGQKVPSTKGEILRVATESIALKHRLRFQQLRELTGKDLKRVHMGGGGIKNSLLTQAIADACGVPVYAGPVEATACGNLITQMVATGDLASIAEGRELIRNSLPLEVYEPKEAGKWDEVAKHFEAILVLVK</sequence>
<reference evidence="10" key="2">
    <citation type="submission" date="2020-09" db="EMBL/GenBank/DDBJ databases">
        <authorList>
            <person name="Sun Q."/>
            <person name="Kim S."/>
        </authorList>
    </citation>
    <scope>NUCLEOTIDE SEQUENCE</scope>
    <source>
        <strain evidence="10">KCTC 12988</strain>
    </source>
</reference>
<dbReference type="InterPro" id="IPR018485">
    <property type="entry name" value="FGGY_C"/>
</dbReference>
<dbReference type="InterPro" id="IPR013449">
    <property type="entry name" value="Rhamnulokinase"/>
</dbReference>
<dbReference type="PANTHER" id="PTHR10196">
    <property type="entry name" value="SUGAR KINASE"/>
    <property type="match status" value="1"/>
</dbReference>
<gene>
    <name evidence="10" type="ORF">GCM10007100_19640</name>
</gene>
<dbReference type="GO" id="GO:0008993">
    <property type="term" value="F:rhamnulokinase activity"/>
    <property type="evidence" value="ECO:0007669"/>
    <property type="project" value="InterPro"/>
</dbReference>
<feature type="domain" description="Carbohydrate kinase FGGY C-terminal" evidence="9">
    <location>
        <begin position="253"/>
        <end position="443"/>
    </location>
</feature>
<evidence type="ECO:0000256" key="4">
    <source>
        <dbReference type="ARBA" id="ARBA00022777"/>
    </source>
</evidence>
<dbReference type="GO" id="GO:0004370">
    <property type="term" value="F:glycerol kinase activity"/>
    <property type="evidence" value="ECO:0007669"/>
    <property type="project" value="TreeGrafter"/>
</dbReference>
<dbReference type="GO" id="GO:0019301">
    <property type="term" value="P:rhamnose catabolic process"/>
    <property type="evidence" value="ECO:0007669"/>
    <property type="project" value="InterPro"/>
</dbReference>
<dbReference type="CDD" id="cd07771">
    <property type="entry name" value="ASKHA_NBD_FGGY_RhaB-like"/>
    <property type="match status" value="1"/>
</dbReference>
<dbReference type="GO" id="GO:0006071">
    <property type="term" value="P:glycerol metabolic process"/>
    <property type="evidence" value="ECO:0007669"/>
    <property type="project" value="TreeGrafter"/>
</dbReference>
<dbReference type="InterPro" id="IPR018484">
    <property type="entry name" value="FGGY_N"/>
</dbReference>
<keyword evidence="5" id="KW-0067">ATP-binding</keyword>
<evidence type="ECO:0000259" key="9">
    <source>
        <dbReference type="Pfam" id="PF02782"/>
    </source>
</evidence>
<proteinExistence type="inferred from homology"/>
<dbReference type="Pfam" id="PF00370">
    <property type="entry name" value="FGGY_N"/>
    <property type="match status" value="1"/>
</dbReference>
<keyword evidence="11" id="KW-1185">Reference proteome</keyword>
<dbReference type="AlphaFoldDB" id="A0A918TLS7"/>
<evidence type="ECO:0000256" key="2">
    <source>
        <dbReference type="ARBA" id="ARBA00022679"/>
    </source>
</evidence>
<reference evidence="10" key="1">
    <citation type="journal article" date="2014" name="Int. J. Syst. Evol. Microbiol.">
        <title>Complete genome sequence of Corynebacterium casei LMG S-19264T (=DSM 44701T), isolated from a smear-ripened cheese.</title>
        <authorList>
            <consortium name="US DOE Joint Genome Institute (JGI-PGF)"/>
            <person name="Walter F."/>
            <person name="Albersmeier A."/>
            <person name="Kalinowski J."/>
            <person name="Ruckert C."/>
        </authorList>
    </citation>
    <scope>NUCLEOTIDE SEQUENCE</scope>
    <source>
        <strain evidence="10">KCTC 12988</strain>
    </source>
</reference>
<comment type="caution">
    <text evidence="10">The sequence shown here is derived from an EMBL/GenBank/DDBJ whole genome shotgun (WGS) entry which is preliminary data.</text>
</comment>
<dbReference type="GO" id="GO:0005524">
    <property type="term" value="F:ATP binding"/>
    <property type="evidence" value="ECO:0007669"/>
    <property type="project" value="UniProtKB-KW"/>
</dbReference>
<evidence type="ECO:0000256" key="5">
    <source>
        <dbReference type="ARBA" id="ARBA00022840"/>
    </source>
</evidence>
<evidence type="ECO:0000256" key="7">
    <source>
        <dbReference type="ARBA" id="ARBA00023308"/>
    </source>
</evidence>
<feature type="domain" description="Carbohydrate kinase FGGY N-terminal" evidence="8">
    <location>
        <begin position="5"/>
        <end position="243"/>
    </location>
</feature>
<keyword evidence="2" id="KW-0808">Transferase</keyword>
<protein>
    <submittedName>
        <fullName evidence="10">L-fuculose kinase</fullName>
    </submittedName>
</protein>
<dbReference type="GO" id="GO:0005829">
    <property type="term" value="C:cytosol"/>
    <property type="evidence" value="ECO:0007669"/>
    <property type="project" value="TreeGrafter"/>
</dbReference>
<keyword evidence="4 10" id="KW-0418">Kinase</keyword>
<keyword evidence="7" id="KW-0684">Rhamnose metabolism</keyword>